<sequence length="178" mass="21130">MPRPMTKSDLMAAAKENYEKLNLLISKMTSEELNTPFDFSKDKNKKEAHWRRDKNLRDILIHLYEWHKLVLNWVRSNQKGEEKSFIPEPYNWRTYGDMNVEFWKKHQNTSLEEATKALQKSHKDVLKLAENFTNEELFSKKVYKWVGGSTLGSYFVSATSSHYDWAIKKIKAHQKNCK</sequence>
<comment type="caution">
    <text evidence="1">The sequence shown here is derived from an EMBL/GenBank/DDBJ whole genome shotgun (WGS) entry which is preliminary data.</text>
</comment>
<reference evidence="1 2" key="1">
    <citation type="submission" date="2017-09" db="EMBL/GenBank/DDBJ databases">
        <title>Bacterial strain isolated from the female urinary microbiota.</title>
        <authorList>
            <person name="Thomas-White K."/>
            <person name="Kumar N."/>
            <person name="Forster S."/>
            <person name="Putonti C."/>
            <person name="Lawley T."/>
            <person name="Wolfe A.J."/>
        </authorList>
    </citation>
    <scope>NUCLEOTIDE SEQUENCE [LARGE SCALE GENOMIC DNA]</scope>
    <source>
        <strain evidence="1 2">UMB0186</strain>
    </source>
</reference>
<evidence type="ECO:0000313" key="1">
    <source>
        <dbReference type="EMBL" id="PMC53158.1"/>
    </source>
</evidence>
<dbReference type="PANTHER" id="PTHR40658">
    <property type="match status" value="1"/>
</dbReference>
<protein>
    <recommendedName>
        <fullName evidence="3">ClbS/DfsB family four-helix bundle protein</fullName>
    </recommendedName>
</protein>
<dbReference type="PANTHER" id="PTHR40658:SF4">
    <property type="entry name" value="HYPOTHETICAL CYTOSOLIC PROTEIN"/>
    <property type="match status" value="1"/>
</dbReference>
<gene>
    <name evidence="1" type="ORF">CJ218_01050</name>
</gene>
<proteinExistence type="predicted"/>
<dbReference type="InterPro" id="IPR012550">
    <property type="entry name" value="DUF1706"/>
</dbReference>
<evidence type="ECO:0008006" key="3">
    <source>
        <dbReference type="Google" id="ProtNLM"/>
    </source>
</evidence>
<dbReference type="Gene3D" id="1.20.120.450">
    <property type="entry name" value="dinb family like domain"/>
    <property type="match status" value="1"/>
</dbReference>
<evidence type="ECO:0000313" key="2">
    <source>
        <dbReference type="Proteomes" id="UP000235670"/>
    </source>
</evidence>
<accession>A0A2N6SGV1</accession>
<name>A0A2N6SGV1_9BACL</name>
<dbReference type="EMBL" id="PNGT01000001">
    <property type="protein sequence ID" value="PMC53158.1"/>
    <property type="molecule type" value="Genomic_DNA"/>
</dbReference>
<dbReference type="RefSeq" id="WP_102189310.1">
    <property type="nucleotide sequence ID" value="NZ_PNGT01000001.1"/>
</dbReference>
<dbReference type="Pfam" id="PF08020">
    <property type="entry name" value="DUF1706"/>
    <property type="match status" value="1"/>
</dbReference>
<organism evidence="1 2">
    <name type="scientific">Gemella sanguinis</name>
    <dbReference type="NCBI Taxonomy" id="84135"/>
    <lineage>
        <taxon>Bacteria</taxon>
        <taxon>Bacillati</taxon>
        <taxon>Bacillota</taxon>
        <taxon>Bacilli</taxon>
        <taxon>Bacillales</taxon>
        <taxon>Gemellaceae</taxon>
        <taxon>Gemella</taxon>
    </lineage>
</organism>
<dbReference type="Proteomes" id="UP000235670">
    <property type="component" value="Unassembled WGS sequence"/>
</dbReference>
<dbReference type="AlphaFoldDB" id="A0A2N6SGV1"/>
<dbReference type="OrthoDB" id="9786621at2"/>
<dbReference type="PIRSF" id="PIRSF031551">
    <property type="entry name" value="DUF1706"/>
    <property type="match status" value="1"/>
</dbReference>
<dbReference type="InterPro" id="IPR034660">
    <property type="entry name" value="DinB/YfiT-like"/>
</dbReference>